<accession>A0ABD0THU1</accession>
<dbReference type="Gene3D" id="4.10.60.10">
    <property type="entry name" value="Zinc finger, CCHC-type"/>
    <property type="match status" value="1"/>
</dbReference>
<evidence type="ECO:0000313" key="2">
    <source>
        <dbReference type="EMBL" id="KAL0848898.1"/>
    </source>
</evidence>
<dbReference type="Proteomes" id="UP001549921">
    <property type="component" value="Unassembled WGS sequence"/>
</dbReference>
<feature type="domain" description="Ty3 transposon capsid-like protein" evidence="1">
    <location>
        <begin position="25"/>
        <end position="198"/>
    </location>
</feature>
<protein>
    <recommendedName>
        <fullName evidence="1">Ty3 transposon capsid-like protein domain-containing protein</fullName>
    </recommendedName>
</protein>
<comment type="caution">
    <text evidence="2">The sequence shown here is derived from an EMBL/GenBank/DDBJ whole genome shotgun (WGS) entry which is preliminary data.</text>
</comment>
<dbReference type="EMBL" id="JBEDNZ010000004">
    <property type="protein sequence ID" value="KAL0848898.1"/>
    <property type="molecule type" value="Genomic_DNA"/>
</dbReference>
<evidence type="ECO:0000259" key="1">
    <source>
        <dbReference type="Pfam" id="PF19259"/>
    </source>
</evidence>
<name>A0ABD0THU1_LOXSC</name>
<dbReference type="Pfam" id="PF19259">
    <property type="entry name" value="Ty3_capsid"/>
    <property type="match status" value="1"/>
</dbReference>
<evidence type="ECO:0000313" key="3">
    <source>
        <dbReference type="Proteomes" id="UP001549921"/>
    </source>
</evidence>
<sequence length="476" mass="53596">MSVNLSEEQFDRLLKTIGGTRKGSMTSCPATYYGRKDRETVEAFLTAVQVFKSLEQVSESDALAGLPLLLRDEAAKWWQGVKDDITSWSQFEATLRKTFAPKKPEYVIYLEICGEKQGTDVLTDAFVMKKRLLFSELPRDEHLSEKQQIDITYGLLNLKIRDKVPRDKIKTFDELLTQARTVEALCKEKATEDSSSTNSTLSAPVAPPRTKKSRCNFCKKIGHVIDKCRKRKKIQDIDVKPNVTLPQNVPPANQATFSCYGCGTPGVYRSNCKLCNNKPPPPPPESKSNLGFCAINIHEETRPRPMVFLNINSIMGRAYIDTCAKISVASYELYTLLKGQGQVFNEEMVSVTFADGVSRQQKVLTFDAKVELCGRTAKTAFVVLPDSRDNRTLLGIGFMQQTGMILNIAQFTWHFIGDPSKEYELYQENFISFEAKQVAFTPPRALITEIAPVSTMKFGKSKKKIEISMLVPYKKL</sequence>
<dbReference type="SUPFAM" id="SSF50630">
    <property type="entry name" value="Acid proteases"/>
    <property type="match status" value="1"/>
</dbReference>
<dbReference type="InterPro" id="IPR021109">
    <property type="entry name" value="Peptidase_aspartic_dom_sf"/>
</dbReference>
<reference evidence="2 3" key="1">
    <citation type="submission" date="2024-06" db="EMBL/GenBank/DDBJ databases">
        <title>A chromosome-level genome assembly of beet webworm, Loxostege sticticalis.</title>
        <authorList>
            <person name="Zhang Y."/>
        </authorList>
    </citation>
    <scope>NUCLEOTIDE SEQUENCE [LARGE SCALE GENOMIC DNA]</scope>
    <source>
        <strain evidence="2">AQ028</strain>
        <tissue evidence="2">Male pupae</tissue>
    </source>
</reference>
<organism evidence="2 3">
    <name type="scientific">Loxostege sticticalis</name>
    <name type="common">Beet webworm moth</name>
    <dbReference type="NCBI Taxonomy" id="481309"/>
    <lineage>
        <taxon>Eukaryota</taxon>
        <taxon>Metazoa</taxon>
        <taxon>Ecdysozoa</taxon>
        <taxon>Arthropoda</taxon>
        <taxon>Hexapoda</taxon>
        <taxon>Insecta</taxon>
        <taxon>Pterygota</taxon>
        <taxon>Neoptera</taxon>
        <taxon>Endopterygota</taxon>
        <taxon>Lepidoptera</taxon>
        <taxon>Glossata</taxon>
        <taxon>Ditrysia</taxon>
        <taxon>Pyraloidea</taxon>
        <taxon>Crambidae</taxon>
        <taxon>Pyraustinae</taxon>
        <taxon>Loxostege</taxon>
    </lineage>
</organism>
<dbReference type="InterPro" id="IPR045358">
    <property type="entry name" value="Ty3_capsid"/>
</dbReference>
<dbReference type="InterPro" id="IPR036875">
    <property type="entry name" value="Znf_CCHC_sf"/>
</dbReference>
<dbReference type="Gene3D" id="2.40.70.10">
    <property type="entry name" value="Acid Proteases"/>
    <property type="match status" value="1"/>
</dbReference>
<proteinExistence type="predicted"/>
<gene>
    <name evidence="2" type="ORF">ABMA28_013300</name>
</gene>
<dbReference type="SUPFAM" id="SSF57756">
    <property type="entry name" value="Retrovirus zinc finger-like domains"/>
    <property type="match status" value="1"/>
</dbReference>
<dbReference type="AlphaFoldDB" id="A0ABD0THU1"/>